<organismHost>
    <name type="scientific">Micromonas pusilla</name>
    <name type="common">Picoplanktonic green alga</name>
    <name type="synonym">Chromulina pusilla</name>
    <dbReference type="NCBI Taxonomy" id="38833"/>
</organismHost>
<keyword evidence="2" id="KW-1185">Reference proteome</keyword>
<dbReference type="Proteomes" id="UP000232710">
    <property type="component" value="Segment"/>
</dbReference>
<reference evidence="1 2" key="1">
    <citation type="submission" date="2010-12" db="EMBL/GenBank/DDBJ databases">
        <title>The Genome Sequence of Micromonas pusilla virus SP1.</title>
        <authorList>
            <consortium name="The Broad Institute Genome Sequencing Platform"/>
            <person name="Henn M.R."/>
            <person name="Suttle C."/>
            <person name="Winget D."/>
            <person name="Chan A."/>
            <person name="Levin J."/>
            <person name="Malboeuf C."/>
            <person name="Casali M."/>
            <person name="Russ C."/>
            <person name="Lennon N."/>
            <person name="Chapman S.B."/>
            <person name="Erlich R."/>
            <person name="Young S.K."/>
            <person name="Yandava C."/>
            <person name="Zeng Q."/>
            <person name="Alvarado L."/>
            <person name="Anderson S."/>
            <person name="Berlin A."/>
            <person name="Chen Z."/>
            <person name="Freedman E."/>
            <person name="Gellesch M."/>
            <person name="Goldberg J."/>
            <person name="Green L."/>
            <person name="Griggs A."/>
            <person name="Gujja S."/>
            <person name="Heilman E.R."/>
            <person name="Heiman D."/>
            <person name="Hollinger A."/>
            <person name="Howarth C."/>
            <person name="Larson L."/>
            <person name="Mehta T."/>
            <person name="Pearson M."/>
            <person name="Roberts A."/>
            <person name="Ryan E."/>
            <person name="Saif S."/>
            <person name="Shea T."/>
            <person name="Shenoy N."/>
            <person name="Sisk P."/>
            <person name="Stolte C."/>
            <person name="Sykes S."/>
            <person name="White J."/>
            <person name="Haas B."/>
            <person name="Nusbaum C."/>
            <person name="Birren B."/>
        </authorList>
    </citation>
    <scope>NUCLEOTIDE SEQUENCE [LARGE SCALE GENOMIC DNA]</scope>
    <source>
        <strain evidence="1 2">SP1</strain>
    </source>
</reference>
<gene>
    <name evidence="1" type="ORF">MPXG_00158</name>
</gene>
<dbReference type="EMBL" id="JF974320">
    <property type="protein sequence ID" value="AET84956.1"/>
    <property type="molecule type" value="Genomic_DNA"/>
</dbReference>
<proteinExistence type="predicted"/>
<evidence type="ECO:0000313" key="2">
    <source>
        <dbReference type="Proteomes" id="UP000232710"/>
    </source>
</evidence>
<evidence type="ECO:0000313" key="1">
    <source>
        <dbReference type="EMBL" id="AET84956.1"/>
    </source>
</evidence>
<accession>G9E6C9</accession>
<protein>
    <submittedName>
        <fullName evidence="1">Uncharacterized protein</fullName>
    </submittedName>
</protein>
<sequence length="118" mass="13599">MEVIHDTLWESCLSNAVTMYRLSEPDDRCFHLADATWKMKMRYLEHQQKKDIQKIVVLEKTPEVMTEQRTSKKICCAVTMTGKPCSFKAICGDYCRKHSVKNNSIGAKVDVSQIKIVE</sequence>
<name>G9E6C9_MPSP1</name>
<organism evidence="1 2">
    <name type="scientific">Micromonas pusilla virus SP1</name>
    <name type="common">MpV-SP1</name>
    <dbReference type="NCBI Taxonomy" id="373996"/>
    <lineage>
        <taxon>Viruses</taxon>
        <taxon>Varidnaviria</taxon>
        <taxon>Bamfordvirae</taxon>
        <taxon>Nucleocytoviricota</taxon>
        <taxon>Megaviricetes</taxon>
        <taxon>Algavirales</taxon>
        <taxon>Phycodnaviridae</taxon>
        <taxon>Prasinovirus</taxon>
        <taxon>Prasinovirus micromonas</taxon>
    </lineage>
</organism>